<dbReference type="PANTHER" id="PTHR35395">
    <property type="entry name" value="DUF6536 DOMAIN-CONTAINING PROTEIN"/>
    <property type="match status" value="1"/>
</dbReference>
<dbReference type="EMBL" id="KZ559173">
    <property type="protein sequence ID" value="PLB34729.1"/>
    <property type="molecule type" value="Genomic_DNA"/>
</dbReference>
<dbReference type="GeneID" id="36526836"/>
<dbReference type="AlphaFoldDB" id="A0A2I2F277"/>
<proteinExistence type="predicted"/>
<keyword evidence="3" id="KW-1185">Reference proteome</keyword>
<reference evidence="2 3" key="1">
    <citation type="submission" date="2017-12" db="EMBL/GenBank/DDBJ databases">
        <authorList>
            <consortium name="DOE Joint Genome Institute"/>
            <person name="Haridas S."/>
            <person name="Kjaerbolling I."/>
            <person name="Vesth T.C."/>
            <person name="Frisvad J.C."/>
            <person name="Nybo J.L."/>
            <person name="Theobald S."/>
            <person name="Kuo A."/>
            <person name="Bowyer P."/>
            <person name="Matsuda Y."/>
            <person name="Mondo S."/>
            <person name="Lyhne E.K."/>
            <person name="Kogle M.E."/>
            <person name="Clum A."/>
            <person name="Lipzen A."/>
            <person name="Salamov A."/>
            <person name="Ngan C.Y."/>
            <person name="Daum C."/>
            <person name="Chiniquy J."/>
            <person name="Barry K."/>
            <person name="LaButti K."/>
            <person name="Simmons B.A."/>
            <person name="Magnuson J.K."/>
            <person name="Mortensen U.H."/>
            <person name="Larsen T.O."/>
            <person name="Grigoriev I.V."/>
            <person name="Baker S.E."/>
            <person name="Andersen M.R."/>
            <person name="Nordberg H.P."/>
            <person name="Cantor M.N."/>
            <person name="Hua S.X."/>
        </authorList>
    </citation>
    <scope>NUCLEOTIDE SEQUENCE [LARGE SCALE GENOMIC DNA]</scope>
    <source>
        <strain evidence="2 3">CBS 102.13</strain>
    </source>
</reference>
<dbReference type="STRING" id="41067.A0A2I2F277"/>
<evidence type="ECO:0000256" key="1">
    <source>
        <dbReference type="SAM" id="Phobius"/>
    </source>
</evidence>
<sequence>MPLPAASALLHWLVSQSFFYVQIAPLDIHGNTTLYQIVTCGSSPAAIIPVIALGGLLVLGGVILGLHHLRFLMPLVAHCSAAISATCHPLLSSCVDHALGLIQWERSSRISLLRPRISRARMTEGLTSRRSLDWSNTGDMTAMEDIIVVP</sequence>
<evidence type="ECO:0000313" key="3">
    <source>
        <dbReference type="Proteomes" id="UP000234585"/>
    </source>
</evidence>
<protein>
    <submittedName>
        <fullName evidence="2">Uncharacterized protein</fullName>
    </submittedName>
</protein>
<dbReference type="RefSeq" id="XP_024668741.1">
    <property type="nucleotide sequence ID" value="XM_024819676.1"/>
</dbReference>
<evidence type="ECO:0000313" key="2">
    <source>
        <dbReference type="EMBL" id="PLB34729.1"/>
    </source>
</evidence>
<keyword evidence="1" id="KW-0472">Membrane</keyword>
<dbReference type="Proteomes" id="UP000234585">
    <property type="component" value="Unassembled WGS sequence"/>
</dbReference>
<keyword evidence="1" id="KW-1133">Transmembrane helix</keyword>
<gene>
    <name evidence="2" type="ORF">BDW47DRAFT_71483</name>
</gene>
<keyword evidence="1" id="KW-0812">Transmembrane</keyword>
<feature type="transmembrane region" description="Helical" evidence="1">
    <location>
        <begin position="43"/>
        <end position="66"/>
    </location>
</feature>
<accession>A0A2I2F277</accession>
<name>A0A2I2F277_ASPCN</name>
<dbReference type="OrthoDB" id="5429634at2759"/>
<dbReference type="PANTHER" id="PTHR35395:SF1">
    <property type="entry name" value="DUF6536 DOMAIN-CONTAINING PROTEIN"/>
    <property type="match status" value="1"/>
</dbReference>
<organism evidence="2 3">
    <name type="scientific">Aspergillus candidus</name>
    <dbReference type="NCBI Taxonomy" id="41067"/>
    <lineage>
        <taxon>Eukaryota</taxon>
        <taxon>Fungi</taxon>
        <taxon>Dikarya</taxon>
        <taxon>Ascomycota</taxon>
        <taxon>Pezizomycotina</taxon>
        <taxon>Eurotiomycetes</taxon>
        <taxon>Eurotiomycetidae</taxon>
        <taxon>Eurotiales</taxon>
        <taxon>Aspergillaceae</taxon>
        <taxon>Aspergillus</taxon>
        <taxon>Aspergillus subgen. Circumdati</taxon>
    </lineage>
</organism>